<sequence>MVLPTTTRALVSSPLSRCLAALALLLLLLSAVPAAAFTFELPIGKTMCFQEEIPSSTPHRVHYSVGSGNGGGNSVSVIFSNVEKNTVFFYDVKATTKSYTNTMTEGDLTQVCFAAQYDSSIPGQRPSGPNPTRTITFDFLLGMELEQFEQQQQRANTAVTRLRPLEAKLQMVDQFIAEAKTQYNYFKEEEGLMRNTNEYMTARVLYLSIVVILIFVGFSAFQIYYMKRYFKKKRMID</sequence>
<evidence type="ECO:0000256" key="5">
    <source>
        <dbReference type="ARBA" id="ARBA00022989"/>
    </source>
</evidence>
<dbReference type="SMART" id="SM01190">
    <property type="entry name" value="EMP24_GP25L"/>
    <property type="match status" value="1"/>
</dbReference>
<evidence type="ECO:0000256" key="8">
    <source>
        <dbReference type="SAM" id="SignalP"/>
    </source>
</evidence>
<proteinExistence type="inferred from homology"/>
<dbReference type="InterPro" id="IPR009038">
    <property type="entry name" value="GOLD_dom"/>
</dbReference>
<evidence type="ECO:0000256" key="6">
    <source>
        <dbReference type="ARBA" id="ARBA00023136"/>
    </source>
</evidence>
<dbReference type="GO" id="GO:0016020">
    <property type="term" value="C:membrane"/>
    <property type="evidence" value="ECO:0007669"/>
    <property type="project" value="UniProtKB-SubCell"/>
</dbReference>
<keyword evidence="11" id="KW-1185">Reference proteome</keyword>
<keyword evidence="6 7" id="KW-0472">Membrane</keyword>
<gene>
    <name evidence="10" type="ORF">STCU_06509</name>
</gene>
<keyword evidence="3 7" id="KW-0812">Transmembrane</keyword>
<evidence type="ECO:0000259" key="9">
    <source>
        <dbReference type="SMART" id="SM01190"/>
    </source>
</evidence>
<keyword evidence="4 8" id="KW-0732">Signal</keyword>
<dbReference type="Pfam" id="PF01105">
    <property type="entry name" value="EMP24_GP25L"/>
    <property type="match status" value="1"/>
</dbReference>
<comment type="similarity">
    <text evidence="2">Belongs to the EMP24/GP25L family.</text>
</comment>
<feature type="transmembrane region" description="Helical" evidence="7">
    <location>
        <begin position="204"/>
        <end position="225"/>
    </location>
</feature>
<evidence type="ECO:0000313" key="11">
    <source>
        <dbReference type="Proteomes" id="UP000015354"/>
    </source>
</evidence>
<dbReference type="OrthoDB" id="759142at2759"/>
<comment type="caution">
    <text evidence="10">The sequence shown here is derived from an EMBL/GenBank/DDBJ whole genome shotgun (WGS) entry which is preliminary data.</text>
</comment>
<protein>
    <submittedName>
        <fullName evidence="10">COP-coated vesicle membrane protein gp25L</fullName>
    </submittedName>
</protein>
<evidence type="ECO:0000256" key="2">
    <source>
        <dbReference type="ARBA" id="ARBA00007104"/>
    </source>
</evidence>
<name>S9UAG2_9TRYP</name>
<reference evidence="10 11" key="1">
    <citation type="journal article" date="2013" name="PLoS ONE">
        <title>Predicting the Proteins of Angomonas deanei, Strigomonas culicis and Their Respective Endosymbionts Reveals New Aspects of the Trypanosomatidae Family.</title>
        <authorList>
            <person name="Motta M.C."/>
            <person name="Martins A.C."/>
            <person name="de Souza S.S."/>
            <person name="Catta-Preta C.M."/>
            <person name="Silva R."/>
            <person name="Klein C.C."/>
            <person name="de Almeida L.G."/>
            <person name="de Lima Cunha O."/>
            <person name="Ciapina L.P."/>
            <person name="Brocchi M."/>
            <person name="Colabardini A.C."/>
            <person name="de Araujo Lima B."/>
            <person name="Machado C.R."/>
            <person name="de Almeida Soares C.M."/>
            <person name="Probst C.M."/>
            <person name="de Menezes C.B."/>
            <person name="Thompson C.E."/>
            <person name="Bartholomeu D.C."/>
            <person name="Gradia D.F."/>
            <person name="Pavoni D.P."/>
            <person name="Grisard E.C."/>
            <person name="Fantinatti-Garboggini F."/>
            <person name="Marchini F.K."/>
            <person name="Rodrigues-Luiz G.F."/>
            <person name="Wagner G."/>
            <person name="Goldman G.H."/>
            <person name="Fietto J.L."/>
            <person name="Elias M.C."/>
            <person name="Goldman M.H."/>
            <person name="Sagot M.F."/>
            <person name="Pereira M."/>
            <person name="Stoco P.H."/>
            <person name="de Mendonca-Neto R.P."/>
            <person name="Teixeira S.M."/>
            <person name="Maciel T.E."/>
            <person name="de Oliveira Mendes T.A."/>
            <person name="Urmenyi T.P."/>
            <person name="de Souza W."/>
            <person name="Schenkman S."/>
            <person name="de Vasconcelos A.T."/>
        </authorList>
    </citation>
    <scope>NUCLEOTIDE SEQUENCE [LARGE SCALE GENOMIC DNA]</scope>
</reference>
<feature type="chain" id="PRO_5004558313" evidence="8">
    <location>
        <begin position="37"/>
        <end position="237"/>
    </location>
</feature>
<dbReference type="AlphaFoldDB" id="S9UAG2"/>
<evidence type="ECO:0000256" key="4">
    <source>
        <dbReference type="ARBA" id="ARBA00022729"/>
    </source>
</evidence>
<evidence type="ECO:0000256" key="7">
    <source>
        <dbReference type="SAM" id="Phobius"/>
    </source>
</evidence>
<dbReference type="PANTHER" id="PTHR22811">
    <property type="entry name" value="TRANSMEMBRANE EMP24 DOMAIN-CONTAINING PROTEIN"/>
    <property type="match status" value="1"/>
</dbReference>
<feature type="domain" description="GOLD" evidence="9">
    <location>
        <begin position="36"/>
        <end position="231"/>
    </location>
</feature>
<evidence type="ECO:0000313" key="10">
    <source>
        <dbReference type="EMBL" id="EPY25734.1"/>
    </source>
</evidence>
<organism evidence="10 11">
    <name type="scientific">Strigomonas culicis</name>
    <dbReference type="NCBI Taxonomy" id="28005"/>
    <lineage>
        <taxon>Eukaryota</taxon>
        <taxon>Discoba</taxon>
        <taxon>Euglenozoa</taxon>
        <taxon>Kinetoplastea</taxon>
        <taxon>Metakinetoplastina</taxon>
        <taxon>Trypanosomatida</taxon>
        <taxon>Trypanosomatidae</taxon>
        <taxon>Strigomonadinae</taxon>
        <taxon>Strigomonas</taxon>
    </lineage>
</organism>
<accession>S9UAG2</accession>
<keyword evidence="5 7" id="KW-1133">Transmembrane helix</keyword>
<dbReference type="EMBL" id="ATMH01006509">
    <property type="protein sequence ID" value="EPY25734.1"/>
    <property type="molecule type" value="Genomic_DNA"/>
</dbReference>
<feature type="signal peptide" evidence="8">
    <location>
        <begin position="1"/>
        <end position="36"/>
    </location>
</feature>
<dbReference type="Proteomes" id="UP000015354">
    <property type="component" value="Unassembled WGS sequence"/>
</dbReference>
<dbReference type="InterPro" id="IPR015720">
    <property type="entry name" value="Emp24-like"/>
</dbReference>
<comment type="subcellular location">
    <subcellularLocation>
        <location evidence="1">Membrane</location>
        <topology evidence="1">Single-pass type I membrane protein</topology>
    </subcellularLocation>
</comment>
<evidence type="ECO:0000256" key="1">
    <source>
        <dbReference type="ARBA" id="ARBA00004479"/>
    </source>
</evidence>
<evidence type="ECO:0000256" key="3">
    <source>
        <dbReference type="ARBA" id="ARBA00022692"/>
    </source>
</evidence>